<dbReference type="AlphaFoldDB" id="A0A917U7M4"/>
<dbReference type="RefSeq" id="WP_190254914.1">
    <property type="nucleotide sequence ID" value="NZ_BMPI01000048.1"/>
</dbReference>
<sequence length="985" mass="102248">MSPWRPRPGSELIVDEIGHALLVHTAGDPATALTALTLALQPEPGRVAVVTTPSITARSDYLHLVGQIAHRVLRGDDAGVRLVPLGHAAALSAVEPQLRALSHDLDRDIVAPLGSLTVATDGTIAVAAPSYAGGGWATYPPGRPPHYEPAWFPAPAWAKDLPPETAGVTAYGAAATYAVPAGYWILPRGVTPGRAGTAASIPPDPTTATVFLGGFGELPLALDDVILSLAALPLPDTYRLALLPGALRTRGDTAYLRAYCDPPARIAAAVPVRSGGNTWGLAFIGPTGDLTGLPPHDAGRAGPRPGRGGAGNASPAGLGHRDPGGSQTAAGWSFVAESEPVGVVATPAGFVVEVTVEARLDPAGFRVHGRPVTPDQLAGLITAVCPPRCRTVVVVAHGTPPTGHTADALFGALASGLGRTVVAADAEVSISRTGLLHTSGLFHSWRGLPEPPGTGPHRRGPAPLGDTLPPLPAPVLPVPGRPVLTPRPAPARQVGAPPAAKPAVTAPAGPRWITEGTCDTPDRHRLRQLLDTRYETHARIVVRQLFRGEESPDARPTAATVSGLVAARAYCATERDALNNELRGTGPAGDGTAATLIAECAMYGLRQLPVVTGPVFATCPIPLPMTAYETGTELVEPAFVDVGPLPDREPGDGVDYHIWSRSARRLGSIAPDGRTTAIFTAGSRFLILGVDAGPERPRVMLLDLAVPAGPHDEPSDTGPRTEEIVEMLLHGRLPARREPGPGPGPLAFPIGLDGSGQPYRRRDHRRHAAEAPAVKLRRRALRGPVSAAAPTQVTGEPPSSRRVGRGPAGPVWTEQTEFGGVGVVSAAGVRAEVRVAAPARTRWLDPGTPEPGAVLPAVLGEDGQRRLFLDLATVPGVLTVTGALPLCRRYALGIARTMSGRGCRVTVVGDALDTAVPSHWHRRPDFPEIDAADAGSGIVIAEGLREGGFHRARSLARRTGGRFVAVVIGDVLRSPWSVNITGTAS</sequence>
<accession>A0A917U7M4</accession>
<feature type="region of interest" description="Disordered" evidence="1">
    <location>
        <begin position="292"/>
        <end position="327"/>
    </location>
</feature>
<feature type="region of interest" description="Disordered" evidence="1">
    <location>
        <begin position="446"/>
        <end position="467"/>
    </location>
</feature>
<reference evidence="2" key="2">
    <citation type="submission" date="2020-09" db="EMBL/GenBank/DDBJ databases">
        <authorList>
            <person name="Sun Q."/>
            <person name="Ohkuma M."/>
        </authorList>
    </citation>
    <scope>NUCLEOTIDE SEQUENCE</scope>
    <source>
        <strain evidence="2">JCM 19831</strain>
    </source>
</reference>
<feature type="compositionally biased region" description="Low complexity" evidence="1">
    <location>
        <begin position="496"/>
        <end position="510"/>
    </location>
</feature>
<comment type="caution">
    <text evidence="2">The sequence shown here is derived from an EMBL/GenBank/DDBJ whole genome shotgun (WGS) entry which is preliminary data.</text>
</comment>
<gene>
    <name evidence="2" type="ORF">GCM10007977_076330</name>
</gene>
<evidence type="ECO:0000256" key="1">
    <source>
        <dbReference type="SAM" id="MobiDB-lite"/>
    </source>
</evidence>
<name>A0A917U7M4_9ACTN</name>
<dbReference type="EMBL" id="BMPI01000048">
    <property type="protein sequence ID" value="GGM63461.1"/>
    <property type="molecule type" value="Genomic_DNA"/>
</dbReference>
<feature type="region of interest" description="Disordered" evidence="1">
    <location>
        <begin position="781"/>
        <end position="812"/>
    </location>
</feature>
<dbReference type="Proteomes" id="UP000642070">
    <property type="component" value="Unassembled WGS sequence"/>
</dbReference>
<reference evidence="2" key="1">
    <citation type="journal article" date="2014" name="Int. J. Syst. Evol. Microbiol.">
        <title>Complete genome sequence of Corynebacterium casei LMG S-19264T (=DSM 44701T), isolated from a smear-ripened cheese.</title>
        <authorList>
            <consortium name="US DOE Joint Genome Institute (JGI-PGF)"/>
            <person name="Walter F."/>
            <person name="Albersmeier A."/>
            <person name="Kalinowski J."/>
            <person name="Ruckert C."/>
        </authorList>
    </citation>
    <scope>NUCLEOTIDE SEQUENCE</scope>
    <source>
        <strain evidence="2">JCM 19831</strain>
    </source>
</reference>
<evidence type="ECO:0000313" key="2">
    <source>
        <dbReference type="EMBL" id="GGM63461.1"/>
    </source>
</evidence>
<proteinExistence type="predicted"/>
<feature type="region of interest" description="Disordered" evidence="1">
    <location>
        <begin position="490"/>
        <end position="519"/>
    </location>
</feature>
<keyword evidence="3" id="KW-1185">Reference proteome</keyword>
<dbReference type="Gene3D" id="3.90.176.10">
    <property type="entry name" value="Toxin ADP-ribosyltransferase, Chain A, domain 1"/>
    <property type="match status" value="1"/>
</dbReference>
<protein>
    <submittedName>
        <fullName evidence="2">Uncharacterized protein</fullName>
    </submittedName>
</protein>
<organism evidence="2 3">
    <name type="scientific">Dactylosporangium sucinum</name>
    <dbReference type="NCBI Taxonomy" id="1424081"/>
    <lineage>
        <taxon>Bacteria</taxon>
        <taxon>Bacillati</taxon>
        <taxon>Actinomycetota</taxon>
        <taxon>Actinomycetes</taxon>
        <taxon>Micromonosporales</taxon>
        <taxon>Micromonosporaceae</taxon>
        <taxon>Dactylosporangium</taxon>
    </lineage>
</organism>
<evidence type="ECO:0000313" key="3">
    <source>
        <dbReference type="Proteomes" id="UP000642070"/>
    </source>
</evidence>